<comment type="caution">
    <text evidence="4">The sequence shown here is derived from an EMBL/GenBank/DDBJ whole genome shotgun (WGS) entry which is preliminary data.</text>
</comment>
<dbReference type="SUPFAM" id="SSF53850">
    <property type="entry name" value="Periplasmic binding protein-like II"/>
    <property type="match status" value="1"/>
</dbReference>
<keyword evidence="5" id="KW-1185">Reference proteome</keyword>
<dbReference type="RefSeq" id="WP_312926623.1">
    <property type="nucleotide sequence ID" value="NZ_BAABIX010000002.1"/>
</dbReference>
<proteinExistence type="inferred from homology"/>
<keyword evidence="2" id="KW-0813">Transport</keyword>
<organism evidence="4 5">
    <name type="scientific">Thermocatellispora tengchongensis</name>
    <dbReference type="NCBI Taxonomy" id="1073253"/>
    <lineage>
        <taxon>Bacteria</taxon>
        <taxon>Bacillati</taxon>
        <taxon>Actinomycetota</taxon>
        <taxon>Actinomycetes</taxon>
        <taxon>Streptosporangiales</taxon>
        <taxon>Streptosporangiaceae</taxon>
        <taxon>Thermocatellispora</taxon>
    </lineage>
</organism>
<reference evidence="4 5" key="1">
    <citation type="submission" date="2020-08" db="EMBL/GenBank/DDBJ databases">
        <title>Genomic Encyclopedia of Type Strains, Phase IV (KMG-IV): sequencing the most valuable type-strain genomes for metagenomic binning, comparative biology and taxonomic classification.</title>
        <authorList>
            <person name="Goeker M."/>
        </authorList>
    </citation>
    <scope>NUCLEOTIDE SEQUENCE [LARGE SCALE GENOMIC DNA]</scope>
    <source>
        <strain evidence="4 5">DSM 45615</strain>
    </source>
</reference>
<dbReference type="InterPro" id="IPR006059">
    <property type="entry name" value="SBP"/>
</dbReference>
<gene>
    <name evidence="4" type="ORF">HNP84_007622</name>
</gene>
<evidence type="ECO:0000256" key="1">
    <source>
        <dbReference type="ARBA" id="ARBA00008520"/>
    </source>
</evidence>
<evidence type="ECO:0000256" key="3">
    <source>
        <dbReference type="ARBA" id="ARBA00022729"/>
    </source>
</evidence>
<accession>A0A840PFU8</accession>
<dbReference type="PROSITE" id="PS51318">
    <property type="entry name" value="TAT"/>
    <property type="match status" value="1"/>
</dbReference>
<evidence type="ECO:0000313" key="5">
    <source>
        <dbReference type="Proteomes" id="UP000578449"/>
    </source>
</evidence>
<dbReference type="Gene3D" id="3.40.190.10">
    <property type="entry name" value="Periplasmic binding protein-like II"/>
    <property type="match status" value="2"/>
</dbReference>
<name>A0A840PFU8_9ACTN</name>
<protein>
    <submittedName>
        <fullName evidence="4">Multiple sugar transport system substrate-binding protein</fullName>
    </submittedName>
</protein>
<dbReference type="InterPro" id="IPR050490">
    <property type="entry name" value="Bact_solute-bd_prot1"/>
</dbReference>
<dbReference type="Proteomes" id="UP000578449">
    <property type="component" value="Unassembled WGS sequence"/>
</dbReference>
<dbReference type="AlphaFoldDB" id="A0A840PFU8"/>
<dbReference type="Pfam" id="PF01547">
    <property type="entry name" value="SBP_bac_1"/>
    <property type="match status" value="1"/>
</dbReference>
<evidence type="ECO:0000313" key="4">
    <source>
        <dbReference type="EMBL" id="MBB5137869.1"/>
    </source>
</evidence>
<dbReference type="InterPro" id="IPR006311">
    <property type="entry name" value="TAT_signal"/>
</dbReference>
<comment type="similarity">
    <text evidence="1">Belongs to the bacterial solute-binding protein 1 family.</text>
</comment>
<dbReference type="EMBL" id="JACHGN010000020">
    <property type="protein sequence ID" value="MBB5137869.1"/>
    <property type="molecule type" value="Genomic_DNA"/>
</dbReference>
<dbReference type="PANTHER" id="PTHR43649">
    <property type="entry name" value="ARABINOSE-BINDING PROTEIN-RELATED"/>
    <property type="match status" value="1"/>
</dbReference>
<sequence length="491" mass="53785">MKWTVDRYPPQPSRRDVLRGALAAGASAALGAGLVSCGSRSDVARTADAGPWRQFQGATLNLISENTAPTAAIAAHTKPFTDLTGIEVRIVTLELSALVQRVALDLASGRAQYQVIYADPYQVLAPYQRGLVDLRSLQADPNLPDLPGGVGDFIPVQMDAAGRFADPEPFYALPYDAPTMIWQYRRDLFEKYHDRMAGDLGFDPTPGGDRTWEEYFRIARWFNENAASDVRYGTGHQARQHDSLMNDFSNVLWSYGGTYFDNGREVGRLGTRDPGPCRLDSDAAIAGAEFYNRLLSIADPASKTWDWDGVGAAFRAGRLAMCPNWHEFAASNETALPGRVGYAVLPRGPVATANMYGGTGVGISGNTLPHERGAAWLFLVWATSPETQLANLRSEAGGGTPTRTSVYEMPEVRAAERRPSPMPNMLTAAAVRQAWQPDRIGLRPKIPMWNECNTAIFTQLSRMLSGAESPRETMRSIKSRVDRIVARGWVA</sequence>
<evidence type="ECO:0000256" key="2">
    <source>
        <dbReference type="ARBA" id="ARBA00022448"/>
    </source>
</evidence>
<keyword evidence="3" id="KW-0732">Signal</keyword>
<dbReference type="PANTHER" id="PTHR43649:SF34">
    <property type="entry name" value="ABC TRANSPORTER PERIPLASMIC-BINDING PROTEIN YCJN-RELATED"/>
    <property type="match status" value="1"/>
</dbReference>
<keyword evidence="4" id="KW-0762">Sugar transport</keyword>